<comment type="similarity">
    <text evidence="1">Belongs to the ribosome association toxin RatA family.</text>
</comment>
<dbReference type="InterPro" id="IPR047137">
    <property type="entry name" value="ORF3"/>
</dbReference>
<dbReference type="Pfam" id="PF03364">
    <property type="entry name" value="Polyketide_cyc"/>
    <property type="match status" value="1"/>
</dbReference>
<name>A0A418MB02_9BACT</name>
<gene>
    <name evidence="5" type="ORF">DYU11_10960</name>
</gene>
<comment type="caution">
    <text evidence="5">The sequence shown here is derived from an EMBL/GenBank/DDBJ whole genome shotgun (WGS) entry which is preliminary data.</text>
</comment>
<dbReference type="OrthoDB" id="9797595at2"/>
<dbReference type="RefSeq" id="WP_119667722.1">
    <property type="nucleotide sequence ID" value="NZ_QXED01000003.1"/>
</dbReference>
<dbReference type="Pfam" id="PF11127">
    <property type="entry name" value="YgaP-like_TM"/>
    <property type="match status" value="1"/>
</dbReference>
<dbReference type="PANTHER" id="PTHR33824:SF7">
    <property type="entry name" value="POLYKETIDE CYCLASE_DEHYDRASE AND LIPID TRANSPORT SUPERFAMILY PROTEIN"/>
    <property type="match status" value="1"/>
</dbReference>
<dbReference type="PANTHER" id="PTHR33824">
    <property type="entry name" value="POLYKETIDE CYCLASE/DEHYDRASE AND LIPID TRANSPORT SUPERFAMILY PROTEIN"/>
    <property type="match status" value="1"/>
</dbReference>
<feature type="domain" description="Inner membrane protein YgaP-like transmembrane" evidence="4">
    <location>
        <begin position="27"/>
        <end position="87"/>
    </location>
</feature>
<feature type="region of interest" description="Disordered" evidence="2">
    <location>
        <begin position="1"/>
        <end position="28"/>
    </location>
</feature>
<reference evidence="5 6" key="1">
    <citation type="submission" date="2018-08" db="EMBL/GenBank/DDBJ databases">
        <title>Fibrisoma montanum sp. nov., isolated from Danxia mountain soil.</title>
        <authorList>
            <person name="Huang Y."/>
        </authorList>
    </citation>
    <scope>NUCLEOTIDE SEQUENCE [LARGE SCALE GENOMIC DNA]</scope>
    <source>
        <strain evidence="5 6">HYT19</strain>
    </source>
</reference>
<dbReference type="InterPro" id="IPR021309">
    <property type="entry name" value="YgaP-like_TM"/>
</dbReference>
<organism evidence="5 6">
    <name type="scientific">Fibrisoma montanum</name>
    <dbReference type="NCBI Taxonomy" id="2305895"/>
    <lineage>
        <taxon>Bacteria</taxon>
        <taxon>Pseudomonadati</taxon>
        <taxon>Bacteroidota</taxon>
        <taxon>Cytophagia</taxon>
        <taxon>Cytophagales</taxon>
        <taxon>Spirosomataceae</taxon>
        <taxon>Fibrisoma</taxon>
    </lineage>
</organism>
<dbReference type="EMBL" id="QXED01000003">
    <property type="protein sequence ID" value="RIV23506.1"/>
    <property type="molecule type" value="Genomic_DNA"/>
</dbReference>
<dbReference type="Gene3D" id="3.30.530.20">
    <property type="match status" value="1"/>
</dbReference>
<protein>
    <submittedName>
        <fullName evidence="5">DUF2892 domain-containing protein</fullName>
    </submittedName>
</protein>
<dbReference type="CDD" id="cd07817">
    <property type="entry name" value="SRPBCC_8"/>
    <property type="match status" value="1"/>
</dbReference>
<evidence type="ECO:0000256" key="1">
    <source>
        <dbReference type="ARBA" id="ARBA00008918"/>
    </source>
</evidence>
<evidence type="ECO:0000259" key="4">
    <source>
        <dbReference type="Pfam" id="PF11127"/>
    </source>
</evidence>
<evidence type="ECO:0000313" key="6">
    <source>
        <dbReference type="Proteomes" id="UP000283523"/>
    </source>
</evidence>
<dbReference type="AlphaFoldDB" id="A0A418MB02"/>
<feature type="compositionally biased region" description="Basic and acidic residues" evidence="2">
    <location>
        <begin position="258"/>
        <end position="284"/>
    </location>
</feature>
<accession>A0A418MB02</accession>
<dbReference type="Proteomes" id="UP000283523">
    <property type="component" value="Unassembled WGS sequence"/>
</dbReference>
<evidence type="ECO:0000259" key="3">
    <source>
        <dbReference type="Pfam" id="PF03364"/>
    </source>
</evidence>
<evidence type="ECO:0000313" key="5">
    <source>
        <dbReference type="EMBL" id="RIV23506.1"/>
    </source>
</evidence>
<sequence>MANKKQPVSRVLGMGPIEPDASGSSRINVGDTERIGSVAGGALLATYGLRRGSFSGLLLATLGGFMVYRGASGYCPMNQALGRNTAEPTVPNQVVDSIEITKSLTINKPREAVYAYWRQLENLPQFMFHLSEVRQLDNKRSHWVAKLSDGLLAKTLGTVEWDAEILEEVDNERLVWKSLADARIDNAGEVRFVDAPNGQGTEVHAVIKYRPPAGQLGGAIMKLFNPAFEEMIKQDLRRFKQLLETGEITTIEGQPSGRKPEQQSDKKPVSEYAKIDEKHESAML</sequence>
<feature type="domain" description="Coenzyme Q-binding protein COQ10 START" evidence="3">
    <location>
        <begin position="106"/>
        <end position="233"/>
    </location>
</feature>
<dbReference type="InterPro" id="IPR005031">
    <property type="entry name" value="COQ10_START"/>
</dbReference>
<feature type="region of interest" description="Disordered" evidence="2">
    <location>
        <begin position="248"/>
        <end position="284"/>
    </location>
</feature>
<evidence type="ECO:0000256" key="2">
    <source>
        <dbReference type="SAM" id="MobiDB-lite"/>
    </source>
</evidence>
<dbReference type="InterPro" id="IPR023393">
    <property type="entry name" value="START-like_dom_sf"/>
</dbReference>
<dbReference type="SUPFAM" id="SSF55961">
    <property type="entry name" value="Bet v1-like"/>
    <property type="match status" value="1"/>
</dbReference>
<proteinExistence type="inferred from homology"/>
<keyword evidence="6" id="KW-1185">Reference proteome</keyword>